<keyword evidence="1" id="KW-0472">Membrane</keyword>
<reference evidence="2 3" key="1">
    <citation type="submission" date="2015-11" db="EMBL/GenBank/DDBJ databases">
        <title>Genome sequences of Lysobacter enzymogenes strain C3 and Lysobacter antibioticus ATCC 29479.</title>
        <authorList>
            <person name="Kobayashi D.Y."/>
        </authorList>
    </citation>
    <scope>NUCLEOTIDE SEQUENCE [LARGE SCALE GENOMIC DNA]</scope>
    <source>
        <strain evidence="2 3">C3</strain>
    </source>
</reference>
<feature type="transmembrane region" description="Helical" evidence="1">
    <location>
        <begin position="145"/>
        <end position="168"/>
    </location>
</feature>
<feature type="transmembrane region" description="Helical" evidence="1">
    <location>
        <begin position="263"/>
        <end position="283"/>
    </location>
</feature>
<accession>A0A0S2DHQ7</accession>
<evidence type="ECO:0000256" key="1">
    <source>
        <dbReference type="SAM" id="Phobius"/>
    </source>
</evidence>
<feature type="transmembrane region" description="Helical" evidence="1">
    <location>
        <begin position="234"/>
        <end position="251"/>
    </location>
</feature>
<keyword evidence="1" id="KW-0812">Transmembrane</keyword>
<feature type="transmembrane region" description="Helical" evidence="1">
    <location>
        <begin position="98"/>
        <end position="124"/>
    </location>
</feature>
<feature type="transmembrane region" description="Helical" evidence="1">
    <location>
        <begin position="311"/>
        <end position="334"/>
    </location>
</feature>
<dbReference type="KEGG" id="lez:GLE_2710"/>
<feature type="transmembrane region" description="Helical" evidence="1">
    <location>
        <begin position="200"/>
        <end position="222"/>
    </location>
</feature>
<keyword evidence="1" id="KW-1133">Transmembrane helix</keyword>
<feature type="transmembrane region" description="Helical" evidence="1">
    <location>
        <begin position="174"/>
        <end position="193"/>
    </location>
</feature>
<dbReference type="AlphaFoldDB" id="A0A0S2DHQ7"/>
<gene>
    <name evidence="2" type="ORF">GLE_2710</name>
</gene>
<protein>
    <submittedName>
        <fullName evidence="2">Uncharacterized protein</fullName>
    </submittedName>
</protein>
<evidence type="ECO:0000313" key="2">
    <source>
        <dbReference type="EMBL" id="ALN58058.1"/>
    </source>
</evidence>
<dbReference type="PATRIC" id="fig|69.6.peg.2669"/>
<feature type="transmembrane region" description="Helical" evidence="1">
    <location>
        <begin position="44"/>
        <end position="69"/>
    </location>
</feature>
<proteinExistence type="predicted"/>
<organism evidence="2 3">
    <name type="scientific">Lysobacter enzymogenes</name>
    <dbReference type="NCBI Taxonomy" id="69"/>
    <lineage>
        <taxon>Bacteria</taxon>
        <taxon>Pseudomonadati</taxon>
        <taxon>Pseudomonadota</taxon>
        <taxon>Gammaproteobacteria</taxon>
        <taxon>Lysobacterales</taxon>
        <taxon>Lysobacteraceae</taxon>
        <taxon>Lysobacter</taxon>
    </lineage>
</organism>
<evidence type="ECO:0000313" key="3">
    <source>
        <dbReference type="Proteomes" id="UP000061569"/>
    </source>
</evidence>
<sequence>MNAATDDYSASTAAVPRAAAAIAPSRVFLMLLKREFWEHRGGFLWGPLIAGAIAIVFTVLGVIGGSVLFRKVANEHGEGINFEMSGGEIGRAGSIGDAALAGGLGMVCLVFVFVVFFYALGSIYDERKDRSILFWKSLPVSDTQAVLSKLVWALLLAPLLAAAIGLAVGLVMWVLAWLAAVLNGFPGAGAIFTQAHPFRLLAELAVSVPVYALWALPTVGWLMLCSAWARSVPFVWAVVIPLLACVFVSFLDIMPGIEIPHGAIWYTVALRGLLSVVPGTWFLHEQMNGDAQQAALKGTEALSQLDSVNSLHVLATADLWIGAALGAAMIYAAIRLRRWRDDG</sequence>
<name>A0A0S2DHQ7_LYSEN</name>
<dbReference type="EMBL" id="CP013140">
    <property type="protein sequence ID" value="ALN58058.1"/>
    <property type="molecule type" value="Genomic_DNA"/>
</dbReference>
<dbReference type="STRING" id="69.GLE_2710"/>
<dbReference type="Proteomes" id="UP000061569">
    <property type="component" value="Chromosome"/>
</dbReference>